<dbReference type="Pfam" id="PF01281">
    <property type="entry name" value="Ribosomal_L9_N"/>
    <property type="match status" value="1"/>
</dbReference>
<dbReference type="KEGG" id="mfm:MfeM64YM_0769"/>
<dbReference type="AlphaFoldDB" id="A0AB32XCI5"/>
<dbReference type="GO" id="GO:0019843">
    <property type="term" value="F:rRNA binding"/>
    <property type="evidence" value="ECO:0007669"/>
    <property type="project" value="UniProtKB-UniRule"/>
</dbReference>
<dbReference type="RefSeq" id="WP_013527049.1">
    <property type="nucleotide sequence ID" value="NC_014921.1"/>
</dbReference>
<organism evidence="10 11">
    <name type="scientific">Mycoplasmopsis fermentans (strain M64)</name>
    <name type="common">Mycoplasma fermentans</name>
    <dbReference type="NCBI Taxonomy" id="943945"/>
    <lineage>
        <taxon>Bacteria</taxon>
        <taxon>Bacillati</taxon>
        <taxon>Mycoplasmatota</taxon>
        <taxon>Mycoplasmoidales</taxon>
        <taxon>Metamycoplasmataceae</taxon>
        <taxon>Mycoplasmopsis</taxon>
    </lineage>
</organism>
<evidence type="ECO:0000256" key="6">
    <source>
        <dbReference type="ARBA" id="ARBA00035292"/>
    </source>
</evidence>
<dbReference type="InterPro" id="IPR000244">
    <property type="entry name" value="Ribosomal_bL9"/>
</dbReference>
<evidence type="ECO:0000256" key="2">
    <source>
        <dbReference type="ARBA" id="ARBA00022730"/>
    </source>
</evidence>
<name>A0AB32XCI5_MYCFM</name>
<dbReference type="PROSITE" id="PS00651">
    <property type="entry name" value="RIBOSOMAL_L9"/>
    <property type="match status" value="1"/>
</dbReference>
<feature type="domain" description="Ribosomal protein L9" evidence="9">
    <location>
        <begin position="12"/>
        <end position="39"/>
    </location>
</feature>
<dbReference type="GO" id="GO:1990904">
    <property type="term" value="C:ribonucleoprotein complex"/>
    <property type="evidence" value="ECO:0007669"/>
    <property type="project" value="UniProtKB-KW"/>
</dbReference>
<dbReference type="HAMAP" id="MF_00503">
    <property type="entry name" value="Ribosomal_bL9"/>
    <property type="match status" value="1"/>
</dbReference>
<evidence type="ECO:0000256" key="3">
    <source>
        <dbReference type="ARBA" id="ARBA00022884"/>
    </source>
</evidence>
<dbReference type="EMBL" id="CP002458">
    <property type="protein sequence ID" value="ADV34766.1"/>
    <property type="molecule type" value="Genomic_DNA"/>
</dbReference>
<dbReference type="InterPro" id="IPR020070">
    <property type="entry name" value="Ribosomal_bL9_N"/>
</dbReference>
<dbReference type="SUPFAM" id="SSF55653">
    <property type="entry name" value="Ribosomal protein L9 C-domain"/>
    <property type="match status" value="1"/>
</dbReference>
<dbReference type="GO" id="GO:0003735">
    <property type="term" value="F:structural constituent of ribosome"/>
    <property type="evidence" value="ECO:0007669"/>
    <property type="project" value="InterPro"/>
</dbReference>
<evidence type="ECO:0000313" key="11">
    <source>
        <dbReference type="Proteomes" id="UP000007473"/>
    </source>
</evidence>
<dbReference type="InterPro" id="IPR020069">
    <property type="entry name" value="Ribosomal_bL9_C"/>
</dbReference>
<dbReference type="PANTHER" id="PTHR21368">
    <property type="entry name" value="50S RIBOSOMAL PROTEIN L9"/>
    <property type="match status" value="1"/>
</dbReference>
<dbReference type="GO" id="GO:0006412">
    <property type="term" value="P:translation"/>
    <property type="evidence" value="ECO:0007669"/>
    <property type="project" value="UniProtKB-UniRule"/>
</dbReference>
<evidence type="ECO:0000256" key="1">
    <source>
        <dbReference type="ARBA" id="ARBA00010605"/>
    </source>
</evidence>
<keyword evidence="8" id="KW-0175">Coiled coil</keyword>
<keyword evidence="4 7" id="KW-0689">Ribosomal protein</keyword>
<gene>
    <name evidence="7 10" type="primary">rplI</name>
    <name evidence="10" type="ordered locus">MfeM64YM_0769</name>
</gene>
<dbReference type="InterPro" id="IPR036791">
    <property type="entry name" value="Ribosomal_bL9_C_sf"/>
</dbReference>
<keyword evidence="2 7" id="KW-0699">rRNA-binding</keyword>
<dbReference type="Gene3D" id="3.10.430.100">
    <property type="entry name" value="Ribosomal protein L9, C-terminal domain"/>
    <property type="match status" value="1"/>
</dbReference>
<comment type="function">
    <text evidence="7">Binds to the 23S rRNA.</text>
</comment>
<evidence type="ECO:0000256" key="4">
    <source>
        <dbReference type="ARBA" id="ARBA00022980"/>
    </source>
</evidence>
<dbReference type="NCBIfam" id="TIGR00158">
    <property type="entry name" value="L9"/>
    <property type="match status" value="1"/>
</dbReference>
<sequence length="151" mass="16968">MKVILIKDCDKGKANTIIEVSAGYGNNFLIAKGFAVVYNDKTKKELEQRLSELTKNEMEKRSEALELKDQIEKLTLKYTLDAHIDNNGNLIAHGAVSTKDIVKDLVQNGYKLDKYAVQKVHLVSNGLHDIDVILYKDIIAKLKVEVIINAK</sequence>
<dbReference type="SUPFAM" id="SSF55658">
    <property type="entry name" value="L9 N-domain-like"/>
    <property type="match status" value="1"/>
</dbReference>
<comment type="similarity">
    <text evidence="1 7">Belongs to the bacterial ribosomal protein bL9 family.</text>
</comment>
<evidence type="ECO:0000313" key="10">
    <source>
        <dbReference type="EMBL" id="ADV34766.1"/>
    </source>
</evidence>
<dbReference type="Pfam" id="PF03948">
    <property type="entry name" value="Ribosomal_L9_C"/>
    <property type="match status" value="1"/>
</dbReference>
<evidence type="ECO:0000256" key="7">
    <source>
        <dbReference type="HAMAP-Rule" id="MF_00503"/>
    </source>
</evidence>
<evidence type="ECO:0000256" key="5">
    <source>
        <dbReference type="ARBA" id="ARBA00023274"/>
    </source>
</evidence>
<dbReference type="Gene3D" id="3.40.5.10">
    <property type="entry name" value="Ribosomal protein L9, N-terminal domain"/>
    <property type="match status" value="1"/>
</dbReference>
<keyword evidence="3 7" id="KW-0694">RNA-binding</keyword>
<proteinExistence type="inferred from homology"/>
<dbReference type="InterPro" id="IPR036935">
    <property type="entry name" value="Ribosomal_bL9_N_sf"/>
</dbReference>
<evidence type="ECO:0000256" key="8">
    <source>
        <dbReference type="SAM" id="Coils"/>
    </source>
</evidence>
<keyword evidence="5 7" id="KW-0687">Ribonucleoprotein</keyword>
<reference evidence="10 11" key="1">
    <citation type="journal article" date="2011" name="J. Bacteriol.">
        <title>Genome sequence of the repetitive-sequence-rich Mycoplasma fermentans strain M64.</title>
        <authorList>
            <person name="Shu H.W."/>
            <person name="Liu T.T."/>
            <person name="Chang H.Y."/>
            <person name="Liu Y.M."/>
            <person name="Wu K.M."/>
            <person name="Shu H.Y."/>
            <person name="Tsai S.F."/>
            <person name="Hsiao K.J."/>
            <person name="Hu W.S."/>
            <person name="Ng W.V."/>
        </authorList>
    </citation>
    <scope>NUCLEOTIDE SEQUENCE [LARGE SCALE GENOMIC DNA]</scope>
    <source>
        <strain evidence="10 11">M64</strain>
    </source>
</reference>
<dbReference type="InterPro" id="IPR009027">
    <property type="entry name" value="Ribosomal_bL9/RNase_H1_N"/>
</dbReference>
<dbReference type="InterPro" id="IPR020594">
    <property type="entry name" value="Ribosomal_bL9_bac/chp"/>
</dbReference>
<accession>A0AB32XCI5</accession>
<dbReference type="GO" id="GO:0005840">
    <property type="term" value="C:ribosome"/>
    <property type="evidence" value="ECO:0007669"/>
    <property type="project" value="UniProtKB-KW"/>
</dbReference>
<evidence type="ECO:0000259" key="9">
    <source>
        <dbReference type="PROSITE" id="PS00651"/>
    </source>
</evidence>
<dbReference type="Proteomes" id="UP000007473">
    <property type="component" value="Chromosome"/>
</dbReference>
<feature type="coiled-coil region" evidence="8">
    <location>
        <begin position="43"/>
        <end position="77"/>
    </location>
</feature>
<protein>
    <recommendedName>
        <fullName evidence="6 7">Large ribosomal subunit protein bL9</fullName>
    </recommendedName>
</protein>